<feature type="binding site" evidence="7">
    <location>
        <position position="86"/>
    </location>
    <ligand>
        <name>S-adenosyl-L-methionine</name>
        <dbReference type="ChEBI" id="CHEBI:59789"/>
    </ligand>
</feature>
<dbReference type="InterPro" id="IPR029063">
    <property type="entry name" value="SAM-dependent_MTases_sf"/>
</dbReference>
<evidence type="ECO:0000256" key="7">
    <source>
        <dbReference type="HAMAP-Rule" id="MF_01057"/>
    </source>
</evidence>
<comment type="function">
    <text evidence="2 7">Catalyzes the formation of N(7)-methylguanine at position 46 (m7G46) in tRNA.</text>
</comment>
<feature type="binding site" evidence="7">
    <location>
        <position position="61"/>
    </location>
    <ligand>
        <name>S-adenosyl-L-methionine</name>
        <dbReference type="ChEBI" id="CHEBI:59789"/>
    </ligand>
</feature>
<evidence type="ECO:0000256" key="4">
    <source>
        <dbReference type="ARBA" id="ARBA00022679"/>
    </source>
</evidence>
<keyword evidence="3 7" id="KW-0489">Methyltransferase</keyword>
<evidence type="ECO:0000313" key="8">
    <source>
        <dbReference type="EMBL" id="PQJ95836.1"/>
    </source>
</evidence>
<reference evidence="8 9" key="1">
    <citation type="submission" date="2018-01" db="EMBL/GenBank/DDBJ databases">
        <title>The complete genome sequence of Chromatium okenii LaCa, a purple sulfur bacterium with a turbulent life.</title>
        <authorList>
            <person name="Luedin S.M."/>
            <person name="Liechti N."/>
            <person name="Storelli N."/>
            <person name="Danza F."/>
            <person name="Wittwer M."/>
            <person name="Pothier J.F."/>
            <person name="Tonolla M.A."/>
        </authorList>
    </citation>
    <scope>NUCLEOTIDE SEQUENCE [LARGE SCALE GENOMIC DNA]</scope>
    <source>
        <strain evidence="8 9">LaCa</strain>
    </source>
</reference>
<evidence type="ECO:0000313" key="9">
    <source>
        <dbReference type="Proteomes" id="UP000239936"/>
    </source>
</evidence>
<proteinExistence type="inferred from homology"/>
<comment type="caution">
    <text evidence="8">The sequence shown here is derived from an EMBL/GenBank/DDBJ whole genome shotgun (WGS) entry which is preliminary data.</text>
</comment>
<dbReference type="PANTHER" id="PTHR23417:SF14">
    <property type="entry name" value="PENTACOTRIPEPTIDE-REPEAT REGION OF PRORP DOMAIN-CONTAINING PROTEIN"/>
    <property type="match status" value="1"/>
</dbReference>
<dbReference type="EC" id="2.1.1.33" evidence="7"/>
<dbReference type="NCBIfam" id="TIGR00091">
    <property type="entry name" value="tRNA (guanosine(46)-N7)-methyltransferase TrmB"/>
    <property type="match status" value="1"/>
</dbReference>
<dbReference type="PANTHER" id="PTHR23417">
    <property type="entry name" value="3-DEOXY-D-MANNO-OCTULOSONIC-ACID TRANSFERASE/TRNA GUANINE-N 7 - -METHYLTRANSFERASE"/>
    <property type="match status" value="1"/>
</dbReference>
<comment type="catalytic activity">
    <reaction evidence="1 7">
        <text>guanosine(46) in tRNA + S-adenosyl-L-methionine = N(7)-methylguanosine(46) in tRNA + S-adenosyl-L-homocysteine</text>
        <dbReference type="Rhea" id="RHEA:42708"/>
        <dbReference type="Rhea" id="RHEA-COMP:10188"/>
        <dbReference type="Rhea" id="RHEA-COMP:10189"/>
        <dbReference type="ChEBI" id="CHEBI:57856"/>
        <dbReference type="ChEBI" id="CHEBI:59789"/>
        <dbReference type="ChEBI" id="CHEBI:74269"/>
        <dbReference type="ChEBI" id="CHEBI:74480"/>
        <dbReference type="EC" id="2.1.1.33"/>
    </reaction>
</comment>
<dbReference type="Pfam" id="PF02390">
    <property type="entry name" value="Methyltransf_4"/>
    <property type="match status" value="1"/>
</dbReference>
<comment type="similarity">
    <text evidence="7">Belongs to the class I-like SAM-binding methyltransferase superfamily. TrmB family.</text>
</comment>
<organism evidence="8 9">
    <name type="scientific">Chromatium okenii</name>
    <dbReference type="NCBI Taxonomy" id="61644"/>
    <lineage>
        <taxon>Bacteria</taxon>
        <taxon>Pseudomonadati</taxon>
        <taxon>Pseudomonadota</taxon>
        <taxon>Gammaproteobacteria</taxon>
        <taxon>Chromatiales</taxon>
        <taxon>Chromatiaceae</taxon>
        <taxon>Chromatium</taxon>
    </lineage>
</organism>
<dbReference type="OrthoDB" id="9802090at2"/>
<accession>A0A2S7XQ94</accession>
<keyword evidence="6 7" id="KW-0819">tRNA processing</keyword>
<feature type="binding site" evidence="7">
    <location>
        <begin position="209"/>
        <end position="212"/>
    </location>
    <ligand>
        <name>substrate</name>
    </ligand>
</feature>
<dbReference type="UniPathway" id="UPA00989"/>
<evidence type="ECO:0000256" key="5">
    <source>
        <dbReference type="ARBA" id="ARBA00022691"/>
    </source>
</evidence>
<dbReference type="Proteomes" id="UP000239936">
    <property type="component" value="Unassembled WGS sequence"/>
</dbReference>
<evidence type="ECO:0000256" key="6">
    <source>
        <dbReference type="ARBA" id="ARBA00022694"/>
    </source>
</evidence>
<dbReference type="AlphaFoldDB" id="A0A2S7XQ94"/>
<dbReference type="Gene3D" id="3.40.50.150">
    <property type="entry name" value="Vaccinia Virus protein VP39"/>
    <property type="match status" value="1"/>
</dbReference>
<name>A0A2S7XQ94_9GAMM</name>
<evidence type="ECO:0000256" key="2">
    <source>
        <dbReference type="ARBA" id="ARBA00003015"/>
    </source>
</evidence>
<keyword evidence="9" id="KW-1185">Reference proteome</keyword>
<feature type="binding site" evidence="7">
    <location>
        <position position="113"/>
    </location>
    <ligand>
        <name>S-adenosyl-L-methionine</name>
        <dbReference type="ChEBI" id="CHEBI:59789"/>
    </ligand>
</feature>
<dbReference type="GO" id="GO:0043527">
    <property type="term" value="C:tRNA methyltransferase complex"/>
    <property type="evidence" value="ECO:0007669"/>
    <property type="project" value="TreeGrafter"/>
</dbReference>
<protein>
    <recommendedName>
        <fullName evidence="7">tRNA (guanine-N(7)-)-methyltransferase</fullName>
        <ecNumber evidence="7">2.1.1.33</ecNumber>
    </recommendedName>
    <alternativeName>
        <fullName evidence="7">tRNA (guanine(46)-N(7))-methyltransferase</fullName>
    </alternativeName>
    <alternativeName>
        <fullName evidence="7">tRNA(m7G46)-methyltransferase</fullName>
    </alternativeName>
</protein>
<feature type="binding site" evidence="7">
    <location>
        <position position="136"/>
    </location>
    <ligand>
        <name>S-adenosyl-L-methionine</name>
        <dbReference type="ChEBI" id="CHEBI:59789"/>
    </ligand>
</feature>
<dbReference type="EMBL" id="PPGH01000037">
    <property type="protein sequence ID" value="PQJ95836.1"/>
    <property type="molecule type" value="Genomic_DNA"/>
</dbReference>
<evidence type="ECO:0000256" key="3">
    <source>
        <dbReference type="ARBA" id="ARBA00022603"/>
    </source>
</evidence>
<dbReference type="PROSITE" id="PS51625">
    <property type="entry name" value="SAM_MT_TRMB"/>
    <property type="match status" value="1"/>
</dbReference>
<feature type="binding site" evidence="7">
    <location>
        <position position="172"/>
    </location>
    <ligand>
        <name>substrate</name>
    </ligand>
</feature>
<comment type="pathway">
    <text evidence="7">tRNA modification; N(7)-methylguanine-tRNA biosynthesis.</text>
</comment>
<feature type="binding site" evidence="7">
    <location>
        <position position="140"/>
    </location>
    <ligand>
        <name>substrate</name>
    </ligand>
</feature>
<evidence type="ECO:0000256" key="1">
    <source>
        <dbReference type="ARBA" id="ARBA00000142"/>
    </source>
</evidence>
<gene>
    <name evidence="7" type="primary">trmB</name>
    <name evidence="8" type="ORF">CXB77_16940</name>
</gene>
<dbReference type="SUPFAM" id="SSF53335">
    <property type="entry name" value="S-adenosyl-L-methionine-dependent methyltransferases"/>
    <property type="match status" value="1"/>
</dbReference>
<dbReference type="GO" id="GO:0008176">
    <property type="term" value="F:tRNA (guanine(46)-N7)-methyltransferase activity"/>
    <property type="evidence" value="ECO:0007669"/>
    <property type="project" value="UniProtKB-UniRule"/>
</dbReference>
<sequence length="230" mass="26197">MELTRRPLRPVRSFVLRQGRLTLAQQRAFAELWSRFGVEWTPAAALNFTALFGNTNPVTLEIGFGNGDSLATMAEREPERNWLGIEVHRPGVGHLLLEIERRQLNNVRIIRHDAIEILTQGIPPASLAAVQLFFPDPWPKRRHHKRRILNAALIEMLAQVIHSGGVFHAATDWESYAIEMLEILEKSAQFLNTAGAGQFAPRPASRPFTRFEQRGDRLGHRVCDLIFQRQ</sequence>
<comment type="caution">
    <text evidence="7">Lacks conserved residue(s) required for the propagation of feature annotation.</text>
</comment>
<keyword evidence="5 7" id="KW-0949">S-adenosyl-L-methionine</keyword>
<dbReference type="InterPro" id="IPR003358">
    <property type="entry name" value="tRNA_(Gua-N-7)_MeTrfase_Trmb"/>
</dbReference>
<keyword evidence="4 7" id="KW-0808">Transferase</keyword>
<dbReference type="HAMAP" id="MF_01057">
    <property type="entry name" value="tRNA_methyltr_TrmB"/>
    <property type="match status" value="1"/>
</dbReference>
<dbReference type="InterPro" id="IPR055361">
    <property type="entry name" value="tRNA_methyltr_TrmB_bact"/>
</dbReference>